<evidence type="ECO:0000256" key="6">
    <source>
        <dbReference type="RuleBase" id="RU364082"/>
    </source>
</evidence>
<evidence type="ECO:0000256" key="3">
    <source>
        <dbReference type="ARBA" id="ARBA00012929"/>
    </source>
</evidence>
<feature type="domain" description="RmlD-like substrate binding" evidence="7">
    <location>
        <begin position="2"/>
        <end position="285"/>
    </location>
</feature>
<dbReference type="EMBL" id="BAABGA010000036">
    <property type="protein sequence ID" value="GAA4455907.1"/>
    <property type="molecule type" value="Genomic_DNA"/>
</dbReference>
<name>A0ABP8MWH6_9BACT</name>
<evidence type="ECO:0000313" key="9">
    <source>
        <dbReference type="Proteomes" id="UP001500840"/>
    </source>
</evidence>
<keyword evidence="6" id="KW-0521">NADP</keyword>
<dbReference type="EC" id="1.1.1.133" evidence="3 6"/>
<dbReference type="InterPro" id="IPR036291">
    <property type="entry name" value="NAD(P)-bd_dom_sf"/>
</dbReference>
<dbReference type="Proteomes" id="UP001500840">
    <property type="component" value="Unassembled WGS sequence"/>
</dbReference>
<sequence>MILLLGSTGYVGSAFQSRLDELALPYQALSRKHTDYTNRDTLIGLIRESNARFLINSAGYTGKPNVDAAETDKAECLDGNAVLPGTIRSACEATGIAWGHVSSGCIYTGRRTDGAGFRESDPPNFSFRTNNCSWYSGCKALGEEVLADAENTFIWRLRIPFNNHDSPRNYLSKLVRYDRLLEAENSISHLDEFVDACIRCWQQRVPFGTYNVTNTGSVTTRKVTQLIREHLLPEKVYDFFASEDEFMQVAAKTPRSNCVMDNRKLLSTGIEMRSVEDAIIDSLRNWQSKQVSTSS</sequence>
<dbReference type="PANTHER" id="PTHR10491">
    <property type="entry name" value="DTDP-4-DEHYDRORHAMNOSE REDUCTASE"/>
    <property type="match status" value="1"/>
</dbReference>
<reference evidence="9" key="1">
    <citation type="journal article" date="2019" name="Int. J. Syst. Evol. Microbiol.">
        <title>The Global Catalogue of Microorganisms (GCM) 10K type strain sequencing project: providing services to taxonomists for standard genome sequencing and annotation.</title>
        <authorList>
            <consortium name="The Broad Institute Genomics Platform"/>
            <consortium name="The Broad Institute Genome Sequencing Center for Infectious Disease"/>
            <person name="Wu L."/>
            <person name="Ma J."/>
        </authorList>
    </citation>
    <scope>NUCLEOTIDE SEQUENCE [LARGE SCALE GENOMIC DNA]</scope>
    <source>
        <strain evidence="9">JCM 17759</strain>
    </source>
</reference>
<evidence type="ECO:0000256" key="1">
    <source>
        <dbReference type="ARBA" id="ARBA00004781"/>
    </source>
</evidence>
<dbReference type="PANTHER" id="PTHR10491:SF4">
    <property type="entry name" value="METHIONINE ADENOSYLTRANSFERASE 2 SUBUNIT BETA"/>
    <property type="match status" value="1"/>
</dbReference>
<dbReference type="InterPro" id="IPR029903">
    <property type="entry name" value="RmlD-like-bd"/>
</dbReference>
<evidence type="ECO:0000256" key="4">
    <source>
        <dbReference type="ARBA" id="ARBA00017099"/>
    </source>
</evidence>
<dbReference type="Gene3D" id="3.40.50.720">
    <property type="entry name" value="NAD(P)-binding Rossmann-like Domain"/>
    <property type="match status" value="1"/>
</dbReference>
<dbReference type="RefSeq" id="WP_345323399.1">
    <property type="nucleotide sequence ID" value="NZ_BAABGA010000036.1"/>
</dbReference>
<dbReference type="InterPro" id="IPR005913">
    <property type="entry name" value="dTDP_dehydrorham_reduct"/>
</dbReference>
<proteinExistence type="inferred from homology"/>
<evidence type="ECO:0000313" key="8">
    <source>
        <dbReference type="EMBL" id="GAA4455907.1"/>
    </source>
</evidence>
<comment type="function">
    <text evidence="6">Catalyzes the reduction of dTDP-6-deoxy-L-lyxo-4-hexulose to yield dTDP-L-rhamnose.</text>
</comment>
<keyword evidence="6" id="KW-0560">Oxidoreductase</keyword>
<evidence type="ECO:0000256" key="5">
    <source>
        <dbReference type="ARBA" id="ARBA00048200"/>
    </source>
</evidence>
<evidence type="ECO:0000259" key="7">
    <source>
        <dbReference type="Pfam" id="PF04321"/>
    </source>
</evidence>
<evidence type="ECO:0000256" key="2">
    <source>
        <dbReference type="ARBA" id="ARBA00010944"/>
    </source>
</evidence>
<gene>
    <name evidence="8" type="ORF">GCM10023156_30590</name>
</gene>
<dbReference type="SUPFAM" id="SSF51735">
    <property type="entry name" value="NAD(P)-binding Rossmann-fold domains"/>
    <property type="match status" value="1"/>
</dbReference>
<comment type="pathway">
    <text evidence="1 6">Carbohydrate biosynthesis; dTDP-L-rhamnose biosynthesis.</text>
</comment>
<keyword evidence="9" id="KW-1185">Reference proteome</keyword>
<dbReference type="Pfam" id="PF04321">
    <property type="entry name" value="RmlD_sub_bind"/>
    <property type="match status" value="1"/>
</dbReference>
<comment type="catalytic activity">
    <reaction evidence="5">
        <text>dTDP-beta-L-rhamnose + NADP(+) = dTDP-4-dehydro-beta-L-rhamnose + NADPH + H(+)</text>
        <dbReference type="Rhea" id="RHEA:21796"/>
        <dbReference type="ChEBI" id="CHEBI:15378"/>
        <dbReference type="ChEBI" id="CHEBI:57510"/>
        <dbReference type="ChEBI" id="CHEBI:57783"/>
        <dbReference type="ChEBI" id="CHEBI:58349"/>
        <dbReference type="ChEBI" id="CHEBI:62830"/>
        <dbReference type="EC" id="1.1.1.133"/>
    </reaction>
</comment>
<comment type="caution">
    <text evidence="8">The sequence shown here is derived from an EMBL/GenBank/DDBJ whole genome shotgun (WGS) entry which is preliminary data.</text>
</comment>
<accession>A0ABP8MWH6</accession>
<organism evidence="8 9">
    <name type="scientific">Novipirellula rosea</name>
    <dbReference type="NCBI Taxonomy" id="1031540"/>
    <lineage>
        <taxon>Bacteria</taxon>
        <taxon>Pseudomonadati</taxon>
        <taxon>Planctomycetota</taxon>
        <taxon>Planctomycetia</taxon>
        <taxon>Pirellulales</taxon>
        <taxon>Pirellulaceae</taxon>
        <taxon>Novipirellula</taxon>
    </lineage>
</organism>
<protein>
    <recommendedName>
        <fullName evidence="4 6">dTDP-4-dehydrorhamnose reductase</fullName>
        <ecNumber evidence="3 6">1.1.1.133</ecNumber>
    </recommendedName>
</protein>
<comment type="similarity">
    <text evidence="2 6">Belongs to the dTDP-4-dehydrorhamnose reductase family.</text>
</comment>